<evidence type="ECO:0000313" key="1">
    <source>
        <dbReference type="EMBL" id="SHF38093.1"/>
    </source>
</evidence>
<reference evidence="1 2" key="1">
    <citation type="submission" date="2016-11" db="EMBL/GenBank/DDBJ databases">
        <authorList>
            <person name="Jaros S."/>
            <person name="Januszkiewicz K."/>
            <person name="Wedrychowicz H."/>
        </authorList>
    </citation>
    <scope>NUCLEOTIDE SEQUENCE [LARGE SCALE GENOMIC DNA]</scope>
    <source>
        <strain evidence="1 2">DSM 21986</strain>
    </source>
</reference>
<dbReference type="STRING" id="1194090.SAMN05443144_10810"/>
<dbReference type="EMBL" id="FQUS01000008">
    <property type="protein sequence ID" value="SHF38093.1"/>
    <property type="molecule type" value="Genomic_DNA"/>
</dbReference>
<dbReference type="AlphaFoldDB" id="A0A1M5B6G2"/>
<sequence>MYGCCNFDTDKLYDLLIVGSEPQAWGAAAVAHMFKQKILVVGPGLPTSEVLEEAEPGGRIPQTDVREKLQWLSRQSAGQAINTPSFADKLATWYSDPGWELFRESGRVSVLNGVPEVAFRYTLRIHNERCHGLNLLITGRESPGDIAPPAFVPLEGLDVMEIPTDSRGNIRVNDRFETGVLDVYAAGSAIGKPASPEKGIMQGIAIAQRIVTNHLSLRHK</sequence>
<keyword evidence="2" id="KW-1185">Reference proteome</keyword>
<dbReference type="Gene3D" id="3.50.50.60">
    <property type="entry name" value="FAD/NAD(P)-binding domain"/>
    <property type="match status" value="1"/>
</dbReference>
<evidence type="ECO:0000313" key="2">
    <source>
        <dbReference type="Proteomes" id="UP000184041"/>
    </source>
</evidence>
<gene>
    <name evidence="1" type="ORF">SAMN05443144_10810</name>
</gene>
<dbReference type="SUPFAM" id="SSF51905">
    <property type="entry name" value="FAD/NAD(P)-binding domain"/>
    <property type="match status" value="1"/>
</dbReference>
<dbReference type="RefSeq" id="WP_073062436.1">
    <property type="nucleotide sequence ID" value="NZ_FQUS01000008.1"/>
</dbReference>
<dbReference type="PRINTS" id="PR00368">
    <property type="entry name" value="FADPNR"/>
</dbReference>
<proteinExistence type="predicted"/>
<name>A0A1M5B6G2_9BACT</name>
<accession>A0A1M5B6G2</accession>
<dbReference type="Proteomes" id="UP000184041">
    <property type="component" value="Unassembled WGS sequence"/>
</dbReference>
<evidence type="ECO:0008006" key="3">
    <source>
        <dbReference type="Google" id="ProtNLM"/>
    </source>
</evidence>
<protein>
    <recommendedName>
        <fullName evidence="3">Pyridine nucleotide-disulphide oxidoreductase</fullName>
    </recommendedName>
</protein>
<organism evidence="1 2">
    <name type="scientific">Fodinibius roseus</name>
    <dbReference type="NCBI Taxonomy" id="1194090"/>
    <lineage>
        <taxon>Bacteria</taxon>
        <taxon>Pseudomonadati</taxon>
        <taxon>Balneolota</taxon>
        <taxon>Balneolia</taxon>
        <taxon>Balneolales</taxon>
        <taxon>Balneolaceae</taxon>
        <taxon>Fodinibius</taxon>
    </lineage>
</organism>
<dbReference type="InterPro" id="IPR036188">
    <property type="entry name" value="FAD/NAD-bd_sf"/>
</dbReference>